<protein>
    <submittedName>
        <fullName evidence="1">Uncharacterized protein</fullName>
    </submittedName>
</protein>
<name>A0AAD3SZE7_NEPGR</name>
<evidence type="ECO:0000313" key="2">
    <source>
        <dbReference type="Proteomes" id="UP001279734"/>
    </source>
</evidence>
<organism evidence="1 2">
    <name type="scientific">Nepenthes gracilis</name>
    <name type="common">Slender pitcher plant</name>
    <dbReference type="NCBI Taxonomy" id="150966"/>
    <lineage>
        <taxon>Eukaryota</taxon>
        <taxon>Viridiplantae</taxon>
        <taxon>Streptophyta</taxon>
        <taxon>Embryophyta</taxon>
        <taxon>Tracheophyta</taxon>
        <taxon>Spermatophyta</taxon>
        <taxon>Magnoliopsida</taxon>
        <taxon>eudicotyledons</taxon>
        <taxon>Gunneridae</taxon>
        <taxon>Pentapetalae</taxon>
        <taxon>Caryophyllales</taxon>
        <taxon>Nepenthaceae</taxon>
        <taxon>Nepenthes</taxon>
    </lineage>
</organism>
<dbReference type="Proteomes" id="UP001279734">
    <property type="component" value="Unassembled WGS sequence"/>
</dbReference>
<gene>
    <name evidence="1" type="ORF">Nepgr_021405</name>
</gene>
<reference evidence="1" key="1">
    <citation type="submission" date="2023-05" db="EMBL/GenBank/DDBJ databases">
        <title>Nepenthes gracilis genome sequencing.</title>
        <authorList>
            <person name="Fukushima K."/>
        </authorList>
    </citation>
    <scope>NUCLEOTIDE SEQUENCE</scope>
    <source>
        <strain evidence="1">SING2019-196</strain>
    </source>
</reference>
<accession>A0AAD3SZE7</accession>
<dbReference type="AlphaFoldDB" id="A0AAD3SZE7"/>
<comment type="caution">
    <text evidence="1">The sequence shown here is derived from an EMBL/GenBank/DDBJ whole genome shotgun (WGS) entry which is preliminary data.</text>
</comment>
<sequence>MIGSSGRLTETGMAIVEVQTKKEWADLAYVPQSIISFPIIDSILTELLNFISPNFHFLGLVTLEYNSVQGGAWLSSVNA</sequence>
<proteinExistence type="predicted"/>
<keyword evidence="2" id="KW-1185">Reference proteome</keyword>
<evidence type="ECO:0000313" key="1">
    <source>
        <dbReference type="EMBL" id="GMH19564.1"/>
    </source>
</evidence>
<dbReference type="EMBL" id="BSYO01000020">
    <property type="protein sequence ID" value="GMH19564.1"/>
    <property type="molecule type" value="Genomic_DNA"/>
</dbReference>